<protein>
    <submittedName>
        <fullName evidence="1">Uncharacterized protein</fullName>
    </submittedName>
</protein>
<evidence type="ECO:0000313" key="2">
    <source>
        <dbReference type="Proteomes" id="UP001162483"/>
    </source>
</evidence>
<keyword evidence="2" id="KW-1185">Reference proteome</keyword>
<proteinExistence type="predicted"/>
<reference evidence="1" key="1">
    <citation type="submission" date="2023-05" db="EMBL/GenBank/DDBJ databases">
        <authorList>
            <person name="Stuckert A."/>
        </authorList>
    </citation>
    <scope>NUCLEOTIDE SEQUENCE</scope>
</reference>
<evidence type="ECO:0000313" key="1">
    <source>
        <dbReference type="EMBL" id="CAI9554171.1"/>
    </source>
</evidence>
<organism evidence="1 2">
    <name type="scientific">Staurois parvus</name>
    <dbReference type="NCBI Taxonomy" id="386267"/>
    <lineage>
        <taxon>Eukaryota</taxon>
        <taxon>Metazoa</taxon>
        <taxon>Chordata</taxon>
        <taxon>Craniata</taxon>
        <taxon>Vertebrata</taxon>
        <taxon>Euteleostomi</taxon>
        <taxon>Amphibia</taxon>
        <taxon>Batrachia</taxon>
        <taxon>Anura</taxon>
        <taxon>Neobatrachia</taxon>
        <taxon>Ranoidea</taxon>
        <taxon>Ranidae</taxon>
        <taxon>Staurois</taxon>
    </lineage>
</organism>
<accession>A0ABN9C2C6</accession>
<gene>
    <name evidence="1" type="ORF">SPARVUS_LOCUS4166527</name>
</gene>
<comment type="caution">
    <text evidence="1">The sequence shown here is derived from an EMBL/GenBank/DDBJ whole genome shotgun (WGS) entry which is preliminary data.</text>
</comment>
<dbReference type="Proteomes" id="UP001162483">
    <property type="component" value="Unassembled WGS sequence"/>
</dbReference>
<name>A0ABN9C2C6_9NEOB</name>
<dbReference type="EMBL" id="CATNWA010007479">
    <property type="protein sequence ID" value="CAI9554171.1"/>
    <property type="molecule type" value="Genomic_DNA"/>
</dbReference>
<sequence>MYHRQVLRNLPEGLLYNALLIDQKQLVSQSCCIYLALLLLPQHLSICNQG</sequence>